<keyword evidence="1" id="KW-0472">Membrane</keyword>
<feature type="transmembrane region" description="Helical" evidence="1">
    <location>
        <begin position="173"/>
        <end position="191"/>
    </location>
</feature>
<protein>
    <submittedName>
        <fullName evidence="2">Polymerase</fullName>
    </submittedName>
</protein>
<reference evidence="3" key="1">
    <citation type="journal article" date="2019" name="Int. J. Syst. Evol. Microbiol.">
        <title>The Global Catalogue of Microorganisms (GCM) 10K type strain sequencing project: providing services to taxonomists for standard genome sequencing and annotation.</title>
        <authorList>
            <consortium name="The Broad Institute Genomics Platform"/>
            <consortium name="The Broad Institute Genome Sequencing Center for Infectious Disease"/>
            <person name="Wu L."/>
            <person name="Ma J."/>
        </authorList>
    </citation>
    <scope>NUCLEOTIDE SEQUENCE [LARGE SCALE GENOMIC DNA]</scope>
    <source>
        <strain evidence="3">NBRC 101365</strain>
    </source>
</reference>
<feature type="transmembrane region" description="Helical" evidence="1">
    <location>
        <begin position="80"/>
        <end position="97"/>
    </location>
</feature>
<gene>
    <name evidence="2" type="ORF">GCM10007874_53070</name>
</gene>
<comment type="caution">
    <text evidence="2">The sequence shown here is derived from an EMBL/GenBank/DDBJ whole genome shotgun (WGS) entry which is preliminary data.</text>
</comment>
<proteinExistence type="predicted"/>
<feature type="transmembrane region" description="Helical" evidence="1">
    <location>
        <begin position="375"/>
        <end position="395"/>
    </location>
</feature>
<dbReference type="RefSeq" id="WP_284315262.1">
    <property type="nucleotide sequence ID" value="NZ_BSPC01000059.1"/>
</dbReference>
<dbReference type="Proteomes" id="UP001156882">
    <property type="component" value="Unassembled WGS sequence"/>
</dbReference>
<keyword evidence="1" id="KW-0812">Transmembrane</keyword>
<feature type="transmembrane region" description="Helical" evidence="1">
    <location>
        <begin position="240"/>
        <end position="260"/>
    </location>
</feature>
<name>A0ABQ6CU81_9HYPH</name>
<sequence length="400" mass="42936">MERRAYEAPLDPALAVSGLLTRLGLFLLVIFAPLLAMFSRHAVAIIVPIATALLILAAALDGRLPTALRRLSRSLLSYETLALFLLMIWAAVTIFWTPRPSAAAGQLPGVLLVVLLFAVTISCLKANVRFSDVNLIPIGVSIAAVALALEFLPFSPLRDIGEVGSEDVESVRAAMLLALLIWPAVGAVLARGRSWQAVLMCLVTILALWLVHNLVVLAAFITGILVMMVALWRPRLAARLVGIGALALLVLAPLIGWLMARYGGFLLPAEGDHLVAIWRDVTYSLPTHLIAGYGFDASSALTRGVGGQILTSPRNAALQIWLELGAVGVILAGIAVWFTFRGMDRDDDRSTPAALAVCATALVEMFAGLAAWQTWWLMALGLTTVSLAFLARLGARRRRD</sequence>
<feature type="transmembrane region" description="Helical" evidence="1">
    <location>
        <begin position="197"/>
        <end position="228"/>
    </location>
</feature>
<feature type="transmembrane region" description="Helical" evidence="1">
    <location>
        <begin position="320"/>
        <end position="340"/>
    </location>
</feature>
<dbReference type="EMBL" id="BSPC01000059">
    <property type="protein sequence ID" value="GLS22289.1"/>
    <property type="molecule type" value="Genomic_DNA"/>
</dbReference>
<keyword evidence="1" id="KW-1133">Transmembrane helix</keyword>
<organism evidence="2 3">
    <name type="scientific">Labrys miyagiensis</name>
    <dbReference type="NCBI Taxonomy" id="346912"/>
    <lineage>
        <taxon>Bacteria</taxon>
        <taxon>Pseudomonadati</taxon>
        <taxon>Pseudomonadota</taxon>
        <taxon>Alphaproteobacteria</taxon>
        <taxon>Hyphomicrobiales</taxon>
        <taxon>Xanthobacteraceae</taxon>
        <taxon>Labrys</taxon>
    </lineage>
</organism>
<feature type="transmembrane region" description="Helical" evidence="1">
    <location>
        <begin position="134"/>
        <end position="152"/>
    </location>
</feature>
<feature type="transmembrane region" description="Helical" evidence="1">
    <location>
        <begin position="42"/>
        <end position="60"/>
    </location>
</feature>
<evidence type="ECO:0000313" key="2">
    <source>
        <dbReference type="EMBL" id="GLS22289.1"/>
    </source>
</evidence>
<feature type="transmembrane region" description="Helical" evidence="1">
    <location>
        <begin position="12"/>
        <end position="35"/>
    </location>
</feature>
<evidence type="ECO:0000313" key="3">
    <source>
        <dbReference type="Proteomes" id="UP001156882"/>
    </source>
</evidence>
<keyword evidence="3" id="KW-1185">Reference proteome</keyword>
<accession>A0ABQ6CU81</accession>
<feature type="transmembrane region" description="Helical" evidence="1">
    <location>
        <begin position="109"/>
        <end position="128"/>
    </location>
</feature>
<evidence type="ECO:0000256" key="1">
    <source>
        <dbReference type="SAM" id="Phobius"/>
    </source>
</evidence>